<dbReference type="InterPro" id="IPR053781">
    <property type="entry name" value="F-box_AtFBL13-like"/>
</dbReference>
<dbReference type="Proteomes" id="UP000324897">
    <property type="component" value="Chromosome 4"/>
</dbReference>
<dbReference type="Gene3D" id="1.20.1280.50">
    <property type="match status" value="1"/>
</dbReference>
<comment type="caution">
    <text evidence="2">The sequence shown here is derived from an EMBL/GenBank/DDBJ whole genome shotgun (WGS) entry which is preliminary data.</text>
</comment>
<sequence>MEADSRRLPGGKDLISDLPDDILHHILVRLSSTAAAARTSVLSRRWRYIWASVPELHIRKLKLQLDSTPPSEIMNPCRASSKCPCHLQGNHTVDNITFDSLEEIEIWSFNGSVKHEEFVLLLLSRCNTEILKRVDITACFYHVPSSNTRVCRRIRRKCSKNTKVEFHVYAQGGRIPFYV</sequence>
<evidence type="ECO:0000313" key="2">
    <source>
        <dbReference type="EMBL" id="TVU41090.1"/>
    </source>
</evidence>
<dbReference type="EMBL" id="RWGY01000007">
    <property type="protein sequence ID" value="TVU41090.1"/>
    <property type="molecule type" value="Genomic_DNA"/>
</dbReference>
<proteinExistence type="predicted"/>
<evidence type="ECO:0000313" key="3">
    <source>
        <dbReference type="Proteomes" id="UP000324897"/>
    </source>
</evidence>
<reference evidence="2 3" key="1">
    <citation type="journal article" date="2019" name="Sci. Rep.">
        <title>A high-quality genome of Eragrostis curvula grass provides insights into Poaceae evolution and supports new strategies to enhance forage quality.</title>
        <authorList>
            <person name="Carballo J."/>
            <person name="Santos B.A.C.M."/>
            <person name="Zappacosta D."/>
            <person name="Garbus I."/>
            <person name="Selva J.P."/>
            <person name="Gallo C.A."/>
            <person name="Diaz A."/>
            <person name="Albertini E."/>
            <person name="Caccamo M."/>
            <person name="Echenique V."/>
        </authorList>
    </citation>
    <scope>NUCLEOTIDE SEQUENCE [LARGE SCALE GENOMIC DNA]</scope>
    <source>
        <strain evidence="3">cv. Victoria</strain>
        <tissue evidence="2">Leaf</tissue>
    </source>
</reference>
<dbReference type="PANTHER" id="PTHR34709">
    <property type="entry name" value="OS10G0396666 PROTEIN"/>
    <property type="match status" value="1"/>
</dbReference>
<dbReference type="InterPro" id="IPR001810">
    <property type="entry name" value="F-box_dom"/>
</dbReference>
<evidence type="ECO:0000259" key="1">
    <source>
        <dbReference type="PROSITE" id="PS50181"/>
    </source>
</evidence>
<dbReference type="InterPro" id="IPR036047">
    <property type="entry name" value="F-box-like_dom_sf"/>
</dbReference>
<name>A0A5J9W194_9POAL</name>
<protein>
    <recommendedName>
        <fullName evidence="1">F-box domain-containing protein</fullName>
    </recommendedName>
</protein>
<accession>A0A5J9W194</accession>
<dbReference type="Gramene" id="TVU41090">
    <property type="protein sequence ID" value="TVU41090"/>
    <property type="gene ID" value="EJB05_14584"/>
</dbReference>
<feature type="domain" description="F-box" evidence="1">
    <location>
        <begin position="12"/>
        <end position="61"/>
    </location>
</feature>
<feature type="non-terminal residue" evidence="2">
    <location>
        <position position="1"/>
    </location>
</feature>
<dbReference type="OrthoDB" id="688154at2759"/>
<gene>
    <name evidence="2" type="ORF">EJB05_14584</name>
</gene>
<dbReference type="SUPFAM" id="SSF81383">
    <property type="entry name" value="F-box domain"/>
    <property type="match status" value="1"/>
</dbReference>
<keyword evidence="3" id="KW-1185">Reference proteome</keyword>
<dbReference type="CDD" id="cd22160">
    <property type="entry name" value="F-box_AtFBL13-like"/>
    <property type="match status" value="1"/>
</dbReference>
<organism evidence="2 3">
    <name type="scientific">Eragrostis curvula</name>
    <name type="common">weeping love grass</name>
    <dbReference type="NCBI Taxonomy" id="38414"/>
    <lineage>
        <taxon>Eukaryota</taxon>
        <taxon>Viridiplantae</taxon>
        <taxon>Streptophyta</taxon>
        <taxon>Embryophyta</taxon>
        <taxon>Tracheophyta</taxon>
        <taxon>Spermatophyta</taxon>
        <taxon>Magnoliopsida</taxon>
        <taxon>Liliopsida</taxon>
        <taxon>Poales</taxon>
        <taxon>Poaceae</taxon>
        <taxon>PACMAD clade</taxon>
        <taxon>Chloridoideae</taxon>
        <taxon>Eragrostideae</taxon>
        <taxon>Eragrostidinae</taxon>
        <taxon>Eragrostis</taxon>
    </lineage>
</organism>
<dbReference type="Pfam" id="PF00646">
    <property type="entry name" value="F-box"/>
    <property type="match status" value="1"/>
</dbReference>
<dbReference type="InterPro" id="IPR055312">
    <property type="entry name" value="FBL15-like"/>
</dbReference>
<dbReference type="PROSITE" id="PS50181">
    <property type="entry name" value="FBOX"/>
    <property type="match status" value="1"/>
</dbReference>
<dbReference type="PANTHER" id="PTHR34709:SF80">
    <property type="entry name" value="F-BOX DOMAIN-CONTAINING PROTEIN"/>
    <property type="match status" value="1"/>
</dbReference>
<dbReference type="AlphaFoldDB" id="A0A5J9W194"/>